<feature type="region of interest" description="Disordered" evidence="2">
    <location>
        <begin position="687"/>
        <end position="712"/>
    </location>
</feature>
<evidence type="ECO:0000256" key="2">
    <source>
        <dbReference type="SAM" id="MobiDB-lite"/>
    </source>
</evidence>
<sequence>MSAPTAMAHSSDDRCFVSTSLPKFPTQDIDEQVVEMSQQEYDQACRRSVDNAESFFEDEHVYANVQEMEEESRRREQPPTPDVTERPIRDLGNGWLEFLTETGRSYFFNSETGDCQWKPPRFLNRPSLVSAAMNGAMGHYDNVVVPLTDVPTHEDDSVASCSAPVSPLTAAKSLTDMVESVDSGIGRTSISVRNKVVDKMAEKRISMQVVSKELKRRVDAFKSSEELAAAEIAHLVSGSHRFDDTTSSDASCLMVQVPAMSFSQKSIKCGTLNKCKVAEAGSRLKKKEWSPCYIFLSSAHIIFYKDEKSAEKSGRHYEAPLGMCDLRGASLQWLEHEKDKRKKHEHIIQLELIDNTIYQFSTANSQDINGWFHALRQVISRLPRPDAYPTPVLERVNMASGISRNPSSLSHSHSSSPFISTPARHSTKKGKASSKDVMTSSTTDDGKAGVSSVMGPTETVPTRESIIEKLRRFFRSRPSIDSLKEKGIYRRRCKTVDASEWYVHAALPALLSEFLRNEVAAEPVFGSTLQAICQHEHSMVPRFIQLVTEVIESRGLDTDGLYRVSGNLSAIQKIRCHVDQEKYEVLLREEDVHVLTGALKLFFRELSEPIFPVNLAKDFIFANRLPNGDTKVKAFDELLRKLPLINRETLKVLFGHLLRVANHADKNRMEIHNLAIMFGPSLFSSGLEPGSESKKRNASKKKAVDKKLKEKPTVQSNSHLAFNMIMQGQTVEFLLKEFGRFPILQGQAV</sequence>
<dbReference type="GO" id="GO:0007165">
    <property type="term" value="P:signal transduction"/>
    <property type="evidence" value="ECO:0007669"/>
    <property type="project" value="InterPro"/>
</dbReference>
<dbReference type="PANTHER" id="PTHR23176:SF129">
    <property type="entry name" value="RHO GTPASE ACTIVATING PROTEIN AT 16F, ISOFORM E-RELATED"/>
    <property type="match status" value="1"/>
</dbReference>
<dbReference type="CDD" id="cd00201">
    <property type="entry name" value="WW"/>
    <property type="match status" value="1"/>
</dbReference>
<feature type="domain" description="PH" evidence="3">
    <location>
        <begin position="265"/>
        <end position="380"/>
    </location>
</feature>
<keyword evidence="6" id="KW-1185">Reference proteome</keyword>
<dbReference type="Gene3D" id="2.20.70.10">
    <property type="match status" value="1"/>
</dbReference>
<proteinExistence type="predicted"/>
<evidence type="ECO:0000259" key="5">
    <source>
        <dbReference type="PROSITE" id="PS50238"/>
    </source>
</evidence>
<evidence type="ECO:0000313" key="7">
    <source>
        <dbReference type="WBParaSite" id="ALUE_0000462601-mRNA-1"/>
    </source>
</evidence>
<dbReference type="GO" id="GO:0005737">
    <property type="term" value="C:cytoplasm"/>
    <property type="evidence" value="ECO:0007669"/>
    <property type="project" value="TreeGrafter"/>
</dbReference>
<keyword evidence="1" id="KW-0343">GTPase activation</keyword>
<dbReference type="Pfam" id="PF00169">
    <property type="entry name" value="PH"/>
    <property type="match status" value="1"/>
</dbReference>
<feature type="domain" description="Rho-GAP" evidence="5">
    <location>
        <begin position="527"/>
        <end position="742"/>
    </location>
</feature>
<feature type="compositionally biased region" description="Low complexity" evidence="2">
    <location>
        <begin position="407"/>
        <end position="416"/>
    </location>
</feature>
<dbReference type="SUPFAM" id="SSF51045">
    <property type="entry name" value="WW domain"/>
    <property type="match status" value="1"/>
</dbReference>
<dbReference type="AlphaFoldDB" id="A0A9J2P4K1"/>
<dbReference type="InterPro" id="IPR050729">
    <property type="entry name" value="Rho-GAP"/>
</dbReference>
<feature type="region of interest" description="Disordered" evidence="2">
    <location>
        <begin position="403"/>
        <end position="458"/>
    </location>
</feature>
<feature type="compositionally biased region" description="Basic and acidic residues" evidence="2">
    <location>
        <begin position="71"/>
        <end position="88"/>
    </location>
</feature>
<evidence type="ECO:0000259" key="3">
    <source>
        <dbReference type="PROSITE" id="PS50003"/>
    </source>
</evidence>
<dbReference type="SMART" id="SM00456">
    <property type="entry name" value="WW"/>
    <property type="match status" value="1"/>
</dbReference>
<dbReference type="InterPro" id="IPR000198">
    <property type="entry name" value="RhoGAP_dom"/>
</dbReference>
<dbReference type="PROSITE" id="PS50238">
    <property type="entry name" value="RHOGAP"/>
    <property type="match status" value="1"/>
</dbReference>
<dbReference type="SUPFAM" id="SSF50729">
    <property type="entry name" value="PH domain-like"/>
    <property type="match status" value="1"/>
</dbReference>
<dbReference type="SMART" id="SM00233">
    <property type="entry name" value="PH"/>
    <property type="match status" value="1"/>
</dbReference>
<evidence type="ECO:0000259" key="4">
    <source>
        <dbReference type="PROSITE" id="PS50020"/>
    </source>
</evidence>
<dbReference type="SUPFAM" id="SSF48350">
    <property type="entry name" value="GTPase activation domain, GAP"/>
    <property type="match status" value="1"/>
</dbReference>
<dbReference type="Pfam" id="PF00397">
    <property type="entry name" value="WW"/>
    <property type="match status" value="1"/>
</dbReference>
<dbReference type="CDD" id="cd13233">
    <property type="entry name" value="PH_ARHGAP9-like"/>
    <property type="match status" value="1"/>
</dbReference>
<dbReference type="Gene3D" id="2.30.29.30">
    <property type="entry name" value="Pleckstrin-homology domain (PH domain)/Phosphotyrosine-binding domain (PTB)"/>
    <property type="match status" value="1"/>
</dbReference>
<dbReference type="InterPro" id="IPR008936">
    <property type="entry name" value="Rho_GTPase_activation_prot"/>
</dbReference>
<dbReference type="InterPro" id="IPR011993">
    <property type="entry name" value="PH-like_dom_sf"/>
</dbReference>
<evidence type="ECO:0000313" key="6">
    <source>
        <dbReference type="Proteomes" id="UP000036681"/>
    </source>
</evidence>
<dbReference type="PROSITE" id="PS50003">
    <property type="entry name" value="PH_DOMAIN"/>
    <property type="match status" value="1"/>
</dbReference>
<dbReference type="Pfam" id="PF00620">
    <property type="entry name" value="RhoGAP"/>
    <property type="match status" value="1"/>
</dbReference>
<name>A0A9J2P4K1_ASCLU</name>
<dbReference type="PANTHER" id="PTHR23176">
    <property type="entry name" value="RHO/RAC/CDC GTPASE-ACTIVATING PROTEIN"/>
    <property type="match status" value="1"/>
</dbReference>
<dbReference type="SMART" id="SM00324">
    <property type="entry name" value="RhoGAP"/>
    <property type="match status" value="1"/>
</dbReference>
<protein>
    <submittedName>
        <fullName evidence="7">Uncharacterized protein</fullName>
    </submittedName>
</protein>
<dbReference type="InterPro" id="IPR036020">
    <property type="entry name" value="WW_dom_sf"/>
</dbReference>
<reference evidence="7" key="1">
    <citation type="submission" date="2023-03" db="UniProtKB">
        <authorList>
            <consortium name="WormBaseParasite"/>
        </authorList>
    </citation>
    <scope>IDENTIFICATION</scope>
</reference>
<organism evidence="6 7">
    <name type="scientific">Ascaris lumbricoides</name>
    <name type="common">Giant roundworm</name>
    <dbReference type="NCBI Taxonomy" id="6252"/>
    <lineage>
        <taxon>Eukaryota</taxon>
        <taxon>Metazoa</taxon>
        <taxon>Ecdysozoa</taxon>
        <taxon>Nematoda</taxon>
        <taxon>Chromadorea</taxon>
        <taxon>Rhabditida</taxon>
        <taxon>Spirurina</taxon>
        <taxon>Ascaridomorpha</taxon>
        <taxon>Ascaridoidea</taxon>
        <taxon>Ascarididae</taxon>
        <taxon>Ascaris</taxon>
    </lineage>
</organism>
<dbReference type="InterPro" id="IPR001202">
    <property type="entry name" value="WW_dom"/>
</dbReference>
<dbReference type="InterPro" id="IPR001849">
    <property type="entry name" value="PH_domain"/>
</dbReference>
<dbReference type="Gene3D" id="1.10.555.10">
    <property type="entry name" value="Rho GTPase activation protein"/>
    <property type="match status" value="1"/>
</dbReference>
<dbReference type="Proteomes" id="UP000036681">
    <property type="component" value="Unplaced"/>
</dbReference>
<dbReference type="PROSITE" id="PS50020">
    <property type="entry name" value="WW_DOMAIN_2"/>
    <property type="match status" value="1"/>
</dbReference>
<evidence type="ECO:0000256" key="1">
    <source>
        <dbReference type="ARBA" id="ARBA00022468"/>
    </source>
</evidence>
<dbReference type="GO" id="GO:0005096">
    <property type="term" value="F:GTPase activator activity"/>
    <property type="evidence" value="ECO:0007669"/>
    <property type="project" value="UniProtKB-KW"/>
</dbReference>
<feature type="region of interest" description="Disordered" evidence="2">
    <location>
        <begin position="66"/>
        <end position="88"/>
    </location>
</feature>
<dbReference type="WBParaSite" id="ALUE_0000462601-mRNA-1">
    <property type="protein sequence ID" value="ALUE_0000462601-mRNA-1"/>
    <property type="gene ID" value="ALUE_0000462601"/>
</dbReference>
<accession>A0A9J2P4K1</accession>
<feature type="domain" description="WW" evidence="4">
    <location>
        <begin position="89"/>
        <end position="122"/>
    </location>
</feature>